<keyword evidence="4" id="KW-0238">DNA-binding</keyword>
<evidence type="ECO:0000313" key="9">
    <source>
        <dbReference type="Proteomes" id="UP001412067"/>
    </source>
</evidence>
<dbReference type="SMART" id="SM01019">
    <property type="entry name" value="B3"/>
    <property type="match status" value="3"/>
</dbReference>
<evidence type="ECO:0000256" key="5">
    <source>
        <dbReference type="ARBA" id="ARBA00023163"/>
    </source>
</evidence>
<feature type="domain" description="TF-B3" evidence="7">
    <location>
        <begin position="8"/>
        <end position="101"/>
    </location>
</feature>
<evidence type="ECO:0000256" key="4">
    <source>
        <dbReference type="ARBA" id="ARBA00023125"/>
    </source>
</evidence>
<dbReference type="Pfam" id="PF02362">
    <property type="entry name" value="B3"/>
    <property type="match status" value="3"/>
</dbReference>
<dbReference type="Proteomes" id="UP001412067">
    <property type="component" value="Unassembled WGS sequence"/>
</dbReference>
<dbReference type="InterPro" id="IPR003340">
    <property type="entry name" value="B3_DNA-bd"/>
</dbReference>
<dbReference type="PANTHER" id="PTHR31674:SF62">
    <property type="entry name" value="B3 DOMAIN-CONTAINING PROTEIN REM14-RELATED"/>
    <property type="match status" value="1"/>
</dbReference>
<evidence type="ECO:0000256" key="6">
    <source>
        <dbReference type="ARBA" id="ARBA00023242"/>
    </source>
</evidence>
<feature type="domain" description="TF-B3" evidence="7">
    <location>
        <begin position="316"/>
        <end position="411"/>
    </location>
</feature>
<dbReference type="PROSITE" id="PS50863">
    <property type="entry name" value="B3"/>
    <property type="match status" value="3"/>
</dbReference>
<keyword evidence="6" id="KW-0539">Nucleus</keyword>
<dbReference type="InterPro" id="IPR039218">
    <property type="entry name" value="REM_fam"/>
</dbReference>
<evidence type="ECO:0000313" key="8">
    <source>
        <dbReference type="EMBL" id="KAK8961622.1"/>
    </source>
</evidence>
<gene>
    <name evidence="8" type="ORF">KSP40_PGU009184</name>
</gene>
<accession>A0ABR2MBR6</accession>
<keyword evidence="5" id="KW-0804">Transcription</keyword>
<keyword evidence="2" id="KW-0677">Repeat</keyword>
<comment type="caution">
    <text evidence="8">The sequence shown here is derived from an EMBL/GenBank/DDBJ whole genome shotgun (WGS) entry which is preliminary data.</text>
</comment>
<dbReference type="SUPFAM" id="SSF101936">
    <property type="entry name" value="DNA-binding pseudobarrel domain"/>
    <property type="match status" value="3"/>
</dbReference>
<name>A0ABR2MBR6_9ASPA</name>
<reference evidence="8 9" key="1">
    <citation type="journal article" date="2022" name="Nat. Plants">
        <title>Genomes of leafy and leafless Platanthera orchids illuminate the evolution of mycoheterotrophy.</title>
        <authorList>
            <person name="Li M.H."/>
            <person name="Liu K.W."/>
            <person name="Li Z."/>
            <person name="Lu H.C."/>
            <person name="Ye Q.L."/>
            <person name="Zhang D."/>
            <person name="Wang J.Y."/>
            <person name="Li Y.F."/>
            <person name="Zhong Z.M."/>
            <person name="Liu X."/>
            <person name="Yu X."/>
            <person name="Liu D.K."/>
            <person name="Tu X.D."/>
            <person name="Liu B."/>
            <person name="Hao Y."/>
            <person name="Liao X.Y."/>
            <person name="Jiang Y.T."/>
            <person name="Sun W.H."/>
            <person name="Chen J."/>
            <person name="Chen Y.Q."/>
            <person name="Ai Y."/>
            <person name="Zhai J.W."/>
            <person name="Wu S.S."/>
            <person name="Zhou Z."/>
            <person name="Hsiao Y.Y."/>
            <person name="Wu W.L."/>
            <person name="Chen Y.Y."/>
            <person name="Lin Y.F."/>
            <person name="Hsu J.L."/>
            <person name="Li C.Y."/>
            <person name="Wang Z.W."/>
            <person name="Zhao X."/>
            <person name="Zhong W.Y."/>
            <person name="Ma X.K."/>
            <person name="Ma L."/>
            <person name="Huang J."/>
            <person name="Chen G.Z."/>
            <person name="Huang M.Z."/>
            <person name="Huang L."/>
            <person name="Peng D.H."/>
            <person name="Luo Y.B."/>
            <person name="Zou S.Q."/>
            <person name="Chen S.P."/>
            <person name="Lan S."/>
            <person name="Tsai W.C."/>
            <person name="Van de Peer Y."/>
            <person name="Liu Z.J."/>
        </authorList>
    </citation>
    <scope>NUCLEOTIDE SEQUENCE [LARGE SCALE GENOMIC DNA]</scope>
    <source>
        <strain evidence="8">Lor288</strain>
    </source>
</reference>
<feature type="domain" description="TF-B3" evidence="7">
    <location>
        <begin position="173"/>
        <end position="267"/>
    </location>
</feature>
<dbReference type="InterPro" id="IPR015300">
    <property type="entry name" value="DNA-bd_pseudobarrel_sf"/>
</dbReference>
<evidence type="ECO:0000256" key="2">
    <source>
        <dbReference type="ARBA" id="ARBA00022737"/>
    </source>
</evidence>
<evidence type="ECO:0000259" key="7">
    <source>
        <dbReference type="PROSITE" id="PS50863"/>
    </source>
</evidence>
<evidence type="ECO:0000256" key="1">
    <source>
        <dbReference type="ARBA" id="ARBA00004123"/>
    </source>
</evidence>
<organism evidence="8 9">
    <name type="scientific">Platanthera guangdongensis</name>
    <dbReference type="NCBI Taxonomy" id="2320717"/>
    <lineage>
        <taxon>Eukaryota</taxon>
        <taxon>Viridiplantae</taxon>
        <taxon>Streptophyta</taxon>
        <taxon>Embryophyta</taxon>
        <taxon>Tracheophyta</taxon>
        <taxon>Spermatophyta</taxon>
        <taxon>Magnoliopsida</taxon>
        <taxon>Liliopsida</taxon>
        <taxon>Asparagales</taxon>
        <taxon>Orchidaceae</taxon>
        <taxon>Orchidoideae</taxon>
        <taxon>Orchideae</taxon>
        <taxon>Orchidinae</taxon>
        <taxon>Platanthera</taxon>
    </lineage>
</organism>
<keyword evidence="3" id="KW-0805">Transcription regulation</keyword>
<evidence type="ECO:0000256" key="3">
    <source>
        <dbReference type="ARBA" id="ARBA00023015"/>
    </source>
</evidence>
<protein>
    <submittedName>
        <fullName evidence="8">B3 domain-containing protein</fullName>
    </submittedName>
</protein>
<dbReference type="CDD" id="cd10017">
    <property type="entry name" value="B3_DNA"/>
    <property type="match status" value="3"/>
</dbReference>
<dbReference type="EMBL" id="JBBWWR010000009">
    <property type="protein sequence ID" value="KAK8961622.1"/>
    <property type="molecule type" value="Genomic_DNA"/>
</dbReference>
<keyword evidence="9" id="KW-1185">Reference proteome</keyword>
<dbReference type="Gene3D" id="2.40.330.10">
    <property type="entry name" value="DNA-binding pseudobarrel domain"/>
    <property type="match status" value="3"/>
</dbReference>
<proteinExistence type="predicted"/>
<sequence>MEKSLWERESFFKVMIGDFQTRLKIPPCFHKQFSGDIPVNSVLRSRGGRRWAVKLRREGNSLFFDEGWECFVADLSVQLGEFLLFVYDGCLGFDVKIYGITGCEKEYRTADVKLEEEEEVEREMRGQMPAKTRTSLIGGPRREVLNGRVILGGLKLFGNEKALKSARSFKSNSPFFIATYRCSRQDYMTIPVSFMKECTLCKTESIILKDPKERFWTVRIAHWVGRAAISTGWSVFKNANHLIEGDVCVFEFLAAEKVMHVHIFRDKGNTAAVLKKAGQRKKFCFNTSKVLSNAGKYKKCEEDILRAKAEQSFKTDARFASIFLRSRKYQLNIPARILKGKHLTNINKTTLCDPSGRLWTVDINRRLDGRVVLGQGWFQFCEANLVQEGDICIFEVACGIQAMDVQIRRLELPDVATD</sequence>
<comment type="subcellular location">
    <subcellularLocation>
        <location evidence="1">Nucleus</location>
    </subcellularLocation>
</comment>
<dbReference type="PANTHER" id="PTHR31674">
    <property type="entry name" value="B3 DOMAIN-CONTAINING PROTEIN REM-LIKE 3-RELATED"/>
    <property type="match status" value="1"/>
</dbReference>